<organism evidence="1 2">
    <name type="scientific">Pontimonas salivibrio</name>
    <dbReference type="NCBI Taxonomy" id="1159327"/>
    <lineage>
        <taxon>Bacteria</taxon>
        <taxon>Bacillati</taxon>
        <taxon>Actinomycetota</taxon>
        <taxon>Actinomycetes</taxon>
        <taxon>Micrococcales</taxon>
        <taxon>Microbacteriaceae</taxon>
        <taxon>Pontimonas</taxon>
    </lineage>
</organism>
<dbReference type="OrthoDB" id="581878at2"/>
<accession>A0A2L2BN10</accession>
<dbReference type="RefSeq" id="WP_158665431.1">
    <property type="nucleotide sequence ID" value="NZ_CP026923.1"/>
</dbReference>
<keyword evidence="2" id="KW-1185">Reference proteome</keyword>
<evidence type="ECO:0000313" key="2">
    <source>
        <dbReference type="Proteomes" id="UP000243077"/>
    </source>
</evidence>
<reference evidence="1 2" key="1">
    <citation type="submission" date="2018-02" db="EMBL/GenBank/DDBJ databases">
        <title>Complete genome of the streamlined marine actinobacterium Pontimonas salivibrio CL-TW6 adapted to coastal planktonic lifestype.</title>
        <authorList>
            <person name="Cho B.C."/>
            <person name="Hardies S.C."/>
            <person name="Jang G.I."/>
            <person name="Hwang C.Y."/>
        </authorList>
    </citation>
    <scope>NUCLEOTIDE SEQUENCE [LARGE SCALE GENOMIC DNA]</scope>
    <source>
        <strain evidence="1 2">CL-TW6</strain>
    </source>
</reference>
<dbReference type="AlphaFoldDB" id="A0A2L2BN10"/>
<dbReference type="EMBL" id="CP026923">
    <property type="protein sequence ID" value="AVG23028.1"/>
    <property type="molecule type" value="Genomic_DNA"/>
</dbReference>
<proteinExistence type="predicted"/>
<gene>
    <name evidence="1" type="ORF">C3B54_1117</name>
</gene>
<evidence type="ECO:0008006" key="3">
    <source>
        <dbReference type="Google" id="ProtNLM"/>
    </source>
</evidence>
<evidence type="ECO:0000313" key="1">
    <source>
        <dbReference type="EMBL" id="AVG23028.1"/>
    </source>
</evidence>
<protein>
    <recommendedName>
        <fullName evidence="3">Glycosyltransferase family 2 protein</fullName>
    </recommendedName>
</protein>
<dbReference type="KEGG" id="psai:C3B54_1117"/>
<sequence>MNHLRPLQVHHFVLGIESDTTTELIEQHRLALRSITRARDIGVDGVEVSLELILSETGFDYSDIDAGSSIVPHNARDLFGPHARPLPSARDVFRLLAQSPAEIVILSNADICVTENFYQRVYELHRDGVHSWTAHRKTILGDPQVGVDPLDWANSQPGIDHPGSDLFATTPNIAKKAFFGDCVFGMAGIGDLVLLNLGVLDDTFQRYWSLGISFHFGDDRDWEVDERSTNQSAHDHLLKKAASGLRRSVPFWAYRRGLNRAELGKYSRNRLRRGGQDHA</sequence>
<dbReference type="Proteomes" id="UP000243077">
    <property type="component" value="Chromosome"/>
</dbReference>
<name>A0A2L2BN10_9MICO</name>